<reference evidence="6" key="1">
    <citation type="submission" date="2016-10" db="EMBL/GenBank/DDBJ databases">
        <authorList>
            <person name="Varghese N."/>
            <person name="Submissions S."/>
        </authorList>
    </citation>
    <scope>NUCLEOTIDE SEQUENCE [LARGE SCALE GENOMIC DNA]</scope>
    <source>
        <strain evidence="6">DSM 26894</strain>
    </source>
</reference>
<dbReference type="Pfam" id="PF22725">
    <property type="entry name" value="GFO_IDH_MocA_C3"/>
    <property type="match status" value="1"/>
</dbReference>
<evidence type="ECO:0000259" key="3">
    <source>
        <dbReference type="Pfam" id="PF01408"/>
    </source>
</evidence>
<dbReference type="PANTHER" id="PTHR22604">
    <property type="entry name" value="OXIDOREDUCTASES"/>
    <property type="match status" value="1"/>
</dbReference>
<gene>
    <name evidence="5" type="ORF">SAMN04488050_104352</name>
</gene>
<proteinExistence type="inferred from homology"/>
<evidence type="ECO:0000256" key="2">
    <source>
        <dbReference type="ARBA" id="ARBA00023002"/>
    </source>
</evidence>
<dbReference type="SUPFAM" id="SSF51735">
    <property type="entry name" value="NAD(P)-binding Rossmann-fold domains"/>
    <property type="match status" value="1"/>
</dbReference>
<comment type="similarity">
    <text evidence="1">Belongs to the Gfo/Idh/MocA family.</text>
</comment>
<dbReference type="PANTHER" id="PTHR22604:SF105">
    <property type="entry name" value="TRANS-1,2-DIHYDROBENZENE-1,2-DIOL DEHYDROGENASE"/>
    <property type="match status" value="1"/>
</dbReference>
<dbReference type="InterPro" id="IPR055170">
    <property type="entry name" value="GFO_IDH_MocA-like_dom"/>
</dbReference>
<evidence type="ECO:0000256" key="1">
    <source>
        <dbReference type="ARBA" id="ARBA00010928"/>
    </source>
</evidence>
<evidence type="ECO:0000313" key="6">
    <source>
        <dbReference type="Proteomes" id="UP000199392"/>
    </source>
</evidence>
<protein>
    <submittedName>
        <fullName evidence="5">Predicted dehydrogenase</fullName>
    </submittedName>
</protein>
<dbReference type="RefSeq" id="WP_092423922.1">
    <property type="nucleotide sequence ID" value="NZ_FNCL01000004.1"/>
</dbReference>
<dbReference type="InterPro" id="IPR000683">
    <property type="entry name" value="Gfo/Idh/MocA-like_OxRdtase_N"/>
</dbReference>
<dbReference type="STRING" id="311180.SAMN04488050_104352"/>
<dbReference type="Gene3D" id="3.40.50.720">
    <property type="entry name" value="NAD(P)-binding Rossmann-like Domain"/>
    <property type="match status" value="1"/>
</dbReference>
<dbReference type="EMBL" id="FOZW01000004">
    <property type="protein sequence ID" value="SFS75892.1"/>
    <property type="molecule type" value="Genomic_DNA"/>
</dbReference>
<accession>A0A1I6SG01</accession>
<feature type="domain" description="Gfo/Idh/MocA-like oxidoreductase N-terminal" evidence="3">
    <location>
        <begin position="5"/>
        <end position="122"/>
    </location>
</feature>
<dbReference type="OrthoDB" id="9792935at2"/>
<dbReference type="GO" id="GO:0000166">
    <property type="term" value="F:nucleotide binding"/>
    <property type="evidence" value="ECO:0007669"/>
    <property type="project" value="InterPro"/>
</dbReference>
<dbReference type="Proteomes" id="UP000199392">
    <property type="component" value="Unassembled WGS sequence"/>
</dbReference>
<evidence type="ECO:0000259" key="4">
    <source>
        <dbReference type="Pfam" id="PF22725"/>
    </source>
</evidence>
<sequence length="324" mass="35243">MADHVRWGILGAANFAKNHMGPAIHAARGGALAAIATSTPAKVAPFAAFAPGLRVHESYDALLADPEIDAIYIPLPNSLHAEWTRKAAEAGKHVLCEKPIAMKAEEIDDLIAVRQSTGKLVAEAWMVAHHPQFAKARELLQAGEIGDLVRVDSTHSFYNDDLGNIRNQADVGGGALRDVGVYAFGSIRLITGQEPGEILAAEIDWQNGVDASAHVMARFPGFIYTGRVSTRAAPWQEIVLHGTKAVMRLPVPFNVQVFGQAELHLHGPGLETRVWRWPAENHYVLQVEAFNATVKGEADYPLPLEFCRGTQEFVDRIFAAAPQE</sequence>
<dbReference type="Gene3D" id="3.30.360.10">
    <property type="entry name" value="Dihydrodipicolinate Reductase, domain 2"/>
    <property type="match status" value="1"/>
</dbReference>
<dbReference type="GO" id="GO:0016491">
    <property type="term" value="F:oxidoreductase activity"/>
    <property type="evidence" value="ECO:0007669"/>
    <property type="project" value="UniProtKB-KW"/>
</dbReference>
<dbReference type="Pfam" id="PF01408">
    <property type="entry name" value="GFO_IDH_MocA"/>
    <property type="match status" value="1"/>
</dbReference>
<feature type="domain" description="GFO/IDH/MocA-like oxidoreductase" evidence="4">
    <location>
        <begin position="133"/>
        <end position="247"/>
    </location>
</feature>
<keyword evidence="6" id="KW-1185">Reference proteome</keyword>
<keyword evidence="2" id="KW-0560">Oxidoreductase</keyword>
<name>A0A1I6SG01_9RHOB</name>
<dbReference type="SUPFAM" id="SSF55347">
    <property type="entry name" value="Glyceraldehyde-3-phosphate dehydrogenase-like, C-terminal domain"/>
    <property type="match status" value="1"/>
</dbReference>
<dbReference type="AlphaFoldDB" id="A0A1I6SG01"/>
<dbReference type="InterPro" id="IPR036291">
    <property type="entry name" value="NAD(P)-bd_dom_sf"/>
</dbReference>
<organism evidence="5 6">
    <name type="scientific">Alloyangia pacifica</name>
    <dbReference type="NCBI Taxonomy" id="311180"/>
    <lineage>
        <taxon>Bacteria</taxon>
        <taxon>Pseudomonadati</taxon>
        <taxon>Pseudomonadota</taxon>
        <taxon>Alphaproteobacteria</taxon>
        <taxon>Rhodobacterales</taxon>
        <taxon>Roseobacteraceae</taxon>
        <taxon>Alloyangia</taxon>
    </lineage>
</organism>
<evidence type="ECO:0000313" key="5">
    <source>
        <dbReference type="EMBL" id="SFS75892.1"/>
    </source>
</evidence>
<dbReference type="InterPro" id="IPR050984">
    <property type="entry name" value="Gfo/Idh/MocA_domain"/>
</dbReference>